<feature type="domain" description="G-protein coupled receptors family 1 profile" evidence="19">
    <location>
        <begin position="49"/>
        <end position="269"/>
    </location>
</feature>
<organism evidence="20 21">
    <name type="scientific">Synaphobranchus kaupii</name>
    <name type="common">Kaup's arrowtooth eel</name>
    <dbReference type="NCBI Taxonomy" id="118154"/>
    <lineage>
        <taxon>Eukaryota</taxon>
        <taxon>Metazoa</taxon>
        <taxon>Chordata</taxon>
        <taxon>Craniata</taxon>
        <taxon>Vertebrata</taxon>
        <taxon>Euteleostomi</taxon>
        <taxon>Actinopterygii</taxon>
        <taxon>Neopterygii</taxon>
        <taxon>Teleostei</taxon>
        <taxon>Anguilliformes</taxon>
        <taxon>Synaphobranchidae</taxon>
        <taxon>Synaphobranchus</taxon>
    </lineage>
</organism>
<dbReference type="GO" id="GO:0006939">
    <property type="term" value="P:smooth muscle contraction"/>
    <property type="evidence" value="ECO:0007669"/>
    <property type="project" value="InterPro"/>
</dbReference>
<evidence type="ECO:0000256" key="3">
    <source>
        <dbReference type="ARBA" id="ARBA00022475"/>
    </source>
</evidence>
<dbReference type="PRINTS" id="PR00425">
    <property type="entry name" value="BRADYKININR"/>
</dbReference>
<evidence type="ECO:0000256" key="6">
    <source>
        <dbReference type="ARBA" id="ARBA00022989"/>
    </source>
</evidence>
<keyword evidence="21" id="KW-1185">Reference proteome</keyword>
<evidence type="ECO:0000313" key="21">
    <source>
        <dbReference type="Proteomes" id="UP001152622"/>
    </source>
</evidence>
<dbReference type="GO" id="GO:0007204">
    <property type="term" value="P:positive regulation of cytosolic calcium ion concentration"/>
    <property type="evidence" value="ECO:0007669"/>
    <property type="project" value="TreeGrafter"/>
</dbReference>
<evidence type="ECO:0000259" key="19">
    <source>
        <dbReference type="PROSITE" id="PS50262"/>
    </source>
</evidence>
<evidence type="ECO:0000256" key="4">
    <source>
        <dbReference type="ARBA" id="ARBA00022553"/>
    </source>
</evidence>
<proteinExistence type="inferred from homology"/>
<comment type="subunit">
    <text evidence="16">Forms a complex with PECAM1 and GNAQ. Interacts with PECAM1.</text>
</comment>
<keyword evidence="13 17" id="KW-0807">Transducer</keyword>
<dbReference type="OrthoDB" id="6076970at2759"/>
<reference evidence="20" key="1">
    <citation type="journal article" date="2023" name="Science">
        <title>Genome structures resolve the early diversification of teleost fishes.</title>
        <authorList>
            <person name="Parey E."/>
            <person name="Louis A."/>
            <person name="Montfort J."/>
            <person name="Bouchez O."/>
            <person name="Roques C."/>
            <person name="Iampietro C."/>
            <person name="Lluch J."/>
            <person name="Castinel A."/>
            <person name="Donnadieu C."/>
            <person name="Desvignes T."/>
            <person name="Floi Bucao C."/>
            <person name="Jouanno E."/>
            <person name="Wen M."/>
            <person name="Mejri S."/>
            <person name="Dirks R."/>
            <person name="Jansen H."/>
            <person name="Henkel C."/>
            <person name="Chen W.J."/>
            <person name="Zahm M."/>
            <person name="Cabau C."/>
            <person name="Klopp C."/>
            <person name="Thompson A.W."/>
            <person name="Robinson-Rechavi M."/>
            <person name="Braasch I."/>
            <person name="Lecointre G."/>
            <person name="Bobe J."/>
            <person name="Postlethwait J.H."/>
            <person name="Berthelot C."/>
            <person name="Roest Crollius H."/>
            <person name="Guiguen Y."/>
        </authorList>
    </citation>
    <scope>NUCLEOTIDE SEQUENCE</scope>
    <source>
        <strain evidence="20">WJC10195</strain>
    </source>
</reference>
<evidence type="ECO:0000256" key="15">
    <source>
        <dbReference type="ARBA" id="ARBA00025423"/>
    </source>
</evidence>
<keyword evidence="8 18" id="KW-0472">Membrane</keyword>
<evidence type="ECO:0000256" key="11">
    <source>
        <dbReference type="ARBA" id="ARBA00023170"/>
    </source>
</evidence>
<comment type="caution">
    <text evidence="20">The sequence shown here is derived from an EMBL/GenBank/DDBJ whole genome shotgun (WGS) entry which is preliminary data.</text>
</comment>
<dbReference type="PROSITE" id="PS50262">
    <property type="entry name" value="G_PROTEIN_RECEP_F1_2"/>
    <property type="match status" value="1"/>
</dbReference>
<dbReference type="GO" id="GO:0060326">
    <property type="term" value="P:cell chemotaxis"/>
    <property type="evidence" value="ECO:0007669"/>
    <property type="project" value="TreeGrafter"/>
</dbReference>
<evidence type="ECO:0000256" key="2">
    <source>
        <dbReference type="ARBA" id="ARBA00013512"/>
    </source>
</evidence>
<evidence type="ECO:0000313" key="20">
    <source>
        <dbReference type="EMBL" id="KAJ8341187.1"/>
    </source>
</evidence>
<keyword evidence="6 18" id="KW-1133">Transmembrane helix</keyword>
<keyword evidence="11 17" id="KW-0675">Receptor</keyword>
<keyword evidence="4" id="KW-0597">Phosphoprotein</keyword>
<dbReference type="PROSITE" id="PS00237">
    <property type="entry name" value="G_PROTEIN_RECEP_F1_1"/>
    <property type="match status" value="1"/>
</dbReference>
<evidence type="ECO:0000256" key="7">
    <source>
        <dbReference type="ARBA" id="ARBA00023040"/>
    </source>
</evidence>
<keyword evidence="3" id="KW-1003">Cell membrane</keyword>
<gene>
    <name evidence="20" type="ORF">SKAU_G00334780</name>
</gene>
<evidence type="ECO:0000256" key="14">
    <source>
        <dbReference type="ARBA" id="ARBA00023288"/>
    </source>
</evidence>
<evidence type="ECO:0000256" key="10">
    <source>
        <dbReference type="ARBA" id="ARBA00023157"/>
    </source>
</evidence>
<dbReference type="InterPro" id="IPR000276">
    <property type="entry name" value="GPCR_Rhodpsn"/>
</dbReference>
<dbReference type="InterPro" id="IPR000496">
    <property type="entry name" value="Brdyknn_rcpt"/>
</dbReference>
<keyword evidence="9" id="KW-0564">Palmitate</keyword>
<evidence type="ECO:0000256" key="8">
    <source>
        <dbReference type="ARBA" id="ARBA00023136"/>
    </source>
</evidence>
<keyword evidence="12" id="KW-0325">Glycoprotein</keyword>
<feature type="transmembrane region" description="Helical" evidence="18">
    <location>
        <begin position="203"/>
        <end position="224"/>
    </location>
</feature>
<dbReference type="PRINTS" id="PR00994">
    <property type="entry name" value="BRADYKINNB2R"/>
</dbReference>
<dbReference type="Proteomes" id="UP001152622">
    <property type="component" value="Chromosome 15"/>
</dbReference>
<dbReference type="PANTHER" id="PTHR10489:SF957">
    <property type="entry name" value="B2 BRADYKININ RECEPTOR"/>
    <property type="match status" value="1"/>
</dbReference>
<evidence type="ECO:0000256" key="1">
    <source>
        <dbReference type="ARBA" id="ARBA00004651"/>
    </source>
</evidence>
<evidence type="ECO:0000256" key="5">
    <source>
        <dbReference type="ARBA" id="ARBA00022692"/>
    </source>
</evidence>
<feature type="transmembrane region" description="Helical" evidence="18">
    <location>
        <begin position="148"/>
        <end position="170"/>
    </location>
</feature>
<dbReference type="GO" id="GO:0009897">
    <property type="term" value="C:external side of plasma membrane"/>
    <property type="evidence" value="ECO:0007669"/>
    <property type="project" value="TreeGrafter"/>
</dbReference>
<feature type="transmembrane region" description="Helical" evidence="18">
    <location>
        <begin position="244"/>
        <end position="265"/>
    </location>
</feature>
<keyword evidence="14" id="KW-0449">Lipoprotein</keyword>
<dbReference type="InterPro" id="IPR017452">
    <property type="entry name" value="GPCR_Rhodpsn_7TM"/>
</dbReference>
<accession>A0A9Q1ELW3</accession>
<dbReference type="GO" id="GO:0004947">
    <property type="term" value="F:bradykinin receptor activity"/>
    <property type="evidence" value="ECO:0007669"/>
    <property type="project" value="InterPro"/>
</dbReference>
<comment type="subcellular location">
    <subcellularLocation>
        <location evidence="1">Cell membrane</location>
        <topology evidence="1">Multi-pass membrane protein</topology>
    </subcellularLocation>
</comment>
<dbReference type="Pfam" id="PF00001">
    <property type="entry name" value="7tm_1"/>
    <property type="match status" value="1"/>
</dbReference>
<dbReference type="Gene3D" id="1.20.1070.10">
    <property type="entry name" value="Rhodopsin 7-helix transmembrane proteins"/>
    <property type="match status" value="1"/>
</dbReference>
<keyword evidence="5 17" id="KW-0812">Transmembrane</keyword>
<dbReference type="AlphaFoldDB" id="A0A9Q1ELW3"/>
<keyword evidence="7 17" id="KW-0297">G-protein coupled receptor</keyword>
<dbReference type="GO" id="GO:0006955">
    <property type="term" value="P:immune response"/>
    <property type="evidence" value="ECO:0007669"/>
    <property type="project" value="TreeGrafter"/>
</dbReference>
<feature type="transmembrane region" description="Helical" evidence="18">
    <location>
        <begin position="108"/>
        <end position="128"/>
    </location>
</feature>
<evidence type="ECO:0000256" key="9">
    <source>
        <dbReference type="ARBA" id="ARBA00023139"/>
    </source>
</evidence>
<dbReference type="EMBL" id="JAINUF010000015">
    <property type="protein sequence ID" value="KAJ8341187.1"/>
    <property type="molecule type" value="Genomic_DNA"/>
</dbReference>
<dbReference type="PANTHER" id="PTHR10489">
    <property type="entry name" value="CELL ADHESION MOLECULE"/>
    <property type="match status" value="1"/>
</dbReference>
<dbReference type="PRINTS" id="PR00237">
    <property type="entry name" value="GPCRRHODOPSN"/>
</dbReference>
<evidence type="ECO:0000256" key="13">
    <source>
        <dbReference type="ARBA" id="ARBA00023224"/>
    </source>
</evidence>
<dbReference type="InterPro" id="IPR050119">
    <property type="entry name" value="CCR1-9-like"/>
</dbReference>
<name>A0A9Q1ELW3_SYNKA</name>
<dbReference type="SUPFAM" id="SSF81321">
    <property type="entry name" value="Family A G protein-coupled receptor-like"/>
    <property type="match status" value="1"/>
</dbReference>
<evidence type="ECO:0000256" key="16">
    <source>
        <dbReference type="ARBA" id="ARBA00025954"/>
    </source>
</evidence>
<protein>
    <recommendedName>
        <fullName evidence="2">B2 bradykinin receptor</fullName>
    </recommendedName>
</protein>
<dbReference type="GO" id="GO:0016493">
    <property type="term" value="F:C-C chemokine receptor activity"/>
    <property type="evidence" value="ECO:0007669"/>
    <property type="project" value="TreeGrafter"/>
</dbReference>
<comment type="function">
    <text evidence="15">Receptor for bradykinin. It is associated with G proteins that activate a phosphatidylinositol-calcium second messenger system.</text>
</comment>
<dbReference type="InterPro" id="IPR001504">
    <property type="entry name" value="Brdyknn_2_rcpt"/>
</dbReference>
<feature type="transmembrane region" description="Helical" evidence="18">
    <location>
        <begin position="37"/>
        <end position="57"/>
    </location>
</feature>
<evidence type="ECO:0000256" key="17">
    <source>
        <dbReference type="RuleBase" id="RU000688"/>
    </source>
</evidence>
<dbReference type="GO" id="GO:0042310">
    <property type="term" value="P:vasoconstriction"/>
    <property type="evidence" value="ECO:0007669"/>
    <property type="project" value="InterPro"/>
</dbReference>
<feature type="transmembrane region" description="Helical" evidence="18">
    <location>
        <begin position="69"/>
        <end position="88"/>
    </location>
</feature>
<evidence type="ECO:0000256" key="18">
    <source>
        <dbReference type="SAM" id="Phobius"/>
    </source>
</evidence>
<comment type="similarity">
    <text evidence="17">Belongs to the G-protein coupled receptor 1 family.</text>
</comment>
<keyword evidence="10" id="KW-1015">Disulfide bond</keyword>
<dbReference type="GO" id="GO:0019957">
    <property type="term" value="F:C-C chemokine binding"/>
    <property type="evidence" value="ECO:0007669"/>
    <property type="project" value="TreeGrafter"/>
</dbReference>
<sequence length="318" mass="35977">MVLNSSEGTVPTTGSWTDGNACNHSEAWEWVYSMQPAYMGVICVLGVVSNSFVLCVFCLQRDRRTVADIYLSNLAAADLVMVCCLPFWVVTVTQEFHWSFGEVLCKFIGVAIAMNYYCSILFLTMVSVDRYLALARPMSFLRLRDVSWARVLCLAIWVAGGLLSLPALLFRTVKLFPELGVEACCLDYPHEGWSVRYNVTVNIVGFLIPLAVVSYCSYCIVTALNNKEVRKHSAMRTERKATHLVLIVLTVFILCWLPYQIVILLDTLYHYNIISVQQSSPEKKEQTYMVLLWEAVSGFIPSAKIRLNFQEILFTQGL</sequence>
<dbReference type="GO" id="GO:0019722">
    <property type="term" value="P:calcium-mediated signaling"/>
    <property type="evidence" value="ECO:0007669"/>
    <property type="project" value="TreeGrafter"/>
</dbReference>
<evidence type="ECO:0000256" key="12">
    <source>
        <dbReference type="ARBA" id="ARBA00023180"/>
    </source>
</evidence>